<dbReference type="OMA" id="KNDITIM"/>
<protein>
    <submittedName>
        <fullName evidence="1">Uncharacterized protein</fullName>
    </submittedName>
</protein>
<accession>A7AN43</accession>
<reference evidence="2" key="3">
    <citation type="journal article" date="2021" name="Int. J. Parasitol.">
        <title>Comparative analysis of gene expression between Babesia bovis blood stages and kinetes allowed by improved genome annotation.</title>
        <authorList>
            <person name="Ueti M.W."/>
            <person name="Johnson W.C."/>
            <person name="Kappmeyer L.S."/>
            <person name="Herndon D.R."/>
            <person name="Mousel M.R."/>
            <person name="Reif K.E."/>
            <person name="Taus N.S."/>
            <person name="Ifeonu O.O."/>
            <person name="Silva J.C."/>
            <person name="Suarez C.E."/>
            <person name="Brayton K.A."/>
        </authorList>
    </citation>
    <scope>NUCLEOTIDE SEQUENCE [LARGE SCALE GENOMIC DNA]</scope>
</reference>
<dbReference type="AlphaFoldDB" id="A7AN43"/>
<name>A7AN43_BABBO</name>
<dbReference type="GeneID" id="5479794"/>
<dbReference type="VEuPathDB" id="PiroplasmaDB:BBOV_III004140"/>
<dbReference type="Proteomes" id="UP000002173">
    <property type="component" value="Unassembled WGS sequence"/>
</dbReference>
<proteinExistence type="predicted"/>
<gene>
    <name evidence="1" type="ORF">BBOV_III004140</name>
</gene>
<organism evidence="1 2">
    <name type="scientific">Babesia bovis</name>
    <dbReference type="NCBI Taxonomy" id="5865"/>
    <lineage>
        <taxon>Eukaryota</taxon>
        <taxon>Sar</taxon>
        <taxon>Alveolata</taxon>
        <taxon>Apicomplexa</taxon>
        <taxon>Aconoidasida</taxon>
        <taxon>Piroplasmida</taxon>
        <taxon>Babesiidae</taxon>
        <taxon>Babesia</taxon>
    </lineage>
</organism>
<dbReference type="EMBL" id="AAXT01000001">
    <property type="protein sequence ID" value="EDO07977.1"/>
    <property type="molecule type" value="Genomic_DNA"/>
</dbReference>
<dbReference type="KEGG" id="bbo:BBOV_III004140"/>
<reference evidence="1 2" key="1">
    <citation type="journal article" date="2007" name="PLoS Pathog.">
        <title>Genome sequence of Babesia bovis and comparative analysis of apicomplexan hemoprotozoa.</title>
        <authorList>
            <person name="Brayton K.A."/>
            <person name="Lau A.O.T."/>
            <person name="Herndon D.R."/>
            <person name="Hannick L."/>
            <person name="Kappmeyer L.S."/>
            <person name="Berens S.J."/>
            <person name="Bidwell S.L."/>
            <person name="Brown W.C."/>
            <person name="Crabtree J."/>
            <person name="Fadrosh D."/>
            <person name="Feldblum T."/>
            <person name="Forberger H.A."/>
            <person name="Haas B.J."/>
            <person name="Howell J.M."/>
            <person name="Khouri H."/>
            <person name="Koo H."/>
            <person name="Mann D.J."/>
            <person name="Norimine J."/>
            <person name="Paulsen I.T."/>
            <person name="Radune D."/>
            <person name="Ren Q."/>
            <person name="Smith R.K. Jr."/>
            <person name="Suarez C.E."/>
            <person name="White O."/>
            <person name="Wortman J.R."/>
            <person name="Knowles D.P. Jr."/>
            <person name="McElwain T.F."/>
            <person name="Nene V.M."/>
        </authorList>
    </citation>
    <scope>NUCLEOTIDE SEQUENCE [LARGE SCALE GENOMIC DNA]</scope>
    <source>
        <strain evidence="1">T2Bo</strain>
    </source>
</reference>
<comment type="caution">
    <text evidence="1">The sequence shown here is derived from an EMBL/GenBank/DDBJ whole genome shotgun (WGS) entry which is preliminary data.</text>
</comment>
<evidence type="ECO:0000313" key="1">
    <source>
        <dbReference type="EMBL" id="EDO07977.1"/>
    </source>
</evidence>
<sequence>MMLRVLFRRLGIVTLAWWIGGPSAIFVYAADNDAPNQATTSRETNIPLYTAEDLLTDETSRVEHLKAIKIMLQSINDTLGLTENSHDLQLIKRLGGLYVTLNKGCETSALSTLLKDAENLTITINGIIVAIDDIILLNCTKERQGAEQNKGGASNVCLGGVISKLINETLPNVMELMVSMRYNDYKTRLLKRINVARLYTHDTNILLSVLTNTYGKDIEVRSSYLLLPTLFNETNIYREHLSLILSWIDEQLTTLREISEALCPRDPLVNEFSLYDILLPNERIYRASLRSWYVYYEELMNYKEFVRRCLDFFEALDRALCVRQFPIKLRSFYSKGVALVEHIMRYHLWSSSKRNMVRRQIIRIRGTIRPFIDRYHQFVNISQQSSFDGLTDEDQLYSLQLADTNLRLLIAYFKNDITIMNKTMDYYTDDEVSRNDDLDGNLPALAWSRVKKHWALFQGLETAKYEYMTFFDKINQFRNVRFSTAEHSISEIEIMKAKELDELRKYLKSFGTIHQFVKVITMQIFEEQQRRNDPLAVLIKHDQAINLNIEMIHQISILVELIDETFRSYSIVEPSAFDVRMKFSSVSVPFRHIYASKCYKDLDKEHQYALTRRRDLKFIFKRVRMVSSQNEDLLNLYRRIVNVTDKYNSADWRDIVQDFFIMKDYADDVALIDLIIPCAQVLVNELEHISVLLEPQLSSLSARMKECARSVADEHRNDPVFASVWWMWFSRR</sequence>
<dbReference type="InParanoid" id="A7AN43"/>
<dbReference type="RefSeq" id="XP_001611545.1">
    <property type="nucleotide sequence ID" value="XM_001611495.1"/>
</dbReference>
<reference evidence="2" key="2">
    <citation type="journal article" date="2020" name="Data Brief">
        <title>Transcriptome dataset of Babesia bovis life stages within vertebrate and invertebrate hosts.</title>
        <authorList>
            <person name="Ueti M.W."/>
            <person name="Johnson W.C."/>
            <person name="Kappmeyer L.S."/>
            <person name="Herndon D.R."/>
            <person name="Mousel M.R."/>
            <person name="Reif K.E."/>
            <person name="Taus N.S."/>
            <person name="Ifeonu O.O."/>
            <person name="Silva J.C."/>
            <person name="Suarez C.E."/>
            <person name="Brayton K.A."/>
        </authorList>
    </citation>
    <scope>NUCLEOTIDE SEQUENCE [LARGE SCALE GENOMIC DNA]</scope>
</reference>
<keyword evidence="2" id="KW-1185">Reference proteome</keyword>
<evidence type="ECO:0000313" key="2">
    <source>
        <dbReference type="Proteomes" id="UP000002173"/>
    </source>
</evidence>